<evidence type="ECO:0000313" key="2">
    <source>
        <dbReference type="EMBL" id="CAI9156629.1"/>
    </source>
</evidence>
<dbReference type="EMBL" id="OX459950">
    <property type="protein sequence ID" value="CAI9156629.1"/>
    <property type="molecule type" value="Genomic_DNA"/>
</dbReference>
<accession>A0ABN8YA29</accession>
<dbReference type="Proteomes" id="UP001176941">
    <property type="component" value="Chromosome 14"/>
</dbReference>
<name>A0ABN8YA29_RANTA</name>
<gene>
    <name evidence="2" type="ORF">MRATA1EN1_LOCUS5591</name>
</gene>
<keyword evidence="3" id="KW-1185">Reference proteome</keyword>
<proteinExistence type="predicted"/>
<evidence type="ECO:0000256" key="1">
    <source>
        <dbReference type="SAM" id="MobiDB-lite"/>
    </source>
</evidence>
<protein>
    <submittedName>
        <fullName evidence="2">Uncharacterized protein</fullName>
    </submittedName>
</protein>
<feature type="region of interest" description="Disordered" evidence="1">
    <location>
        <begin position="63"/>
        <end position="83"/>
    </location>
</feature>
<reference evidence="2" key="1">
    <citation type="submission" date="2023-04" db="EMBL/GenBank/DDBJ databases">
        <authorList>
            <consortium name="ELIXIR-Norway"/>
        </authorList>
    </citation>
    <scope>NUCLEOTIDE SEQUENCE [LARGE SCALE GENOMIC DNA]</scope>
</reference>
<evidence type="ECO:0000313" key="3">
    <source>
        <dbReference type="Proteomes" id="UP001176941"/>
    </source>
</evidence>
<sequence length="152" mass="16330">MVRPALLGGSLVSGKQRLYQREGGILLRSPLPASHARQPLTVTPEPLPSEGCRSTELIREAISEAGSGGPGARALAGPPREPLRSAYEAPASRWRALVGRFQERLLWLTVAPSVQAGAQSEGRSPPRPATPPRFCASARRLEVGCRTLEEDF</sequence>
<organism evidence="2 3">
    <name type="scientific">Rangifer tarandus platyrhynchus</name>
    <name type="common">Svalbard reindeer</name>
    <dbReference type="NCBI Taxonomy" id="3082113"/>
    <lineage>
        <taxon>Eukaryota</taxon>
        <taxon>Metazoa</taxon>
        <taxon>Chordata</taxon>
        <taxon>Craniata</taxon>
        <taxon>Vertebrata</taxon>
        <taxon>Euteleostomi</taxon>
        <taxon>Mammalia</taxon>
        <taxon>Eutheria</taxon>
        <taxon>Laurasiatheria</taxon>
        <taxon>Artiodactyla</taxon>
        <taxon>Ruminantia</taxon>
        <taxon>Pecora</taxon>
        <taxon>Cervidae</taxon>
        <taxon>Odocoileinae</taxon>
        <taxon>Rangifer</taxon>
    </lineage>
</organism>